<dbReference type="InterPro" id="IPR006935">
    <property type="entry name" value="Helicase/UvrB_N"/>
</dbReference>
<evidence type="ECO:0000259" key="1">
    <source>
        <dbReference type="Pfam" id="PF04851"/>
    </source>
</evidence>
<name>A0ABV2LV13_9FLAO</name>
<evidence type="ECO:0000313" key="3">
    <source>
        <dbReference type="Proteomes" id="UP001549146"/>
    </source>
</evidence>
<gene>
    <name evidence="2" type="ORF">ABID46_001036</name>
</gene>
<protein>
    <recommendedName>
        <fullName evidence="1">Helicase/UvrB N-terminal domain-containing protein</fullName>
    </recommendedName>
</protein>
<dbReference type="SUPFAM" id="SSF52540">
    <property type="entry name" value="P-loop containing nucleoside triphosphate hydrolases"/>
    <property type="match status" value="1"/>
</dbReference>
<feature type="domain" description="Helicase/UvrB N-terminal" evidence="1">
    <location>
        <begin position="43"/>
        <end position="201"/>
    </location>
</feature>
<dbReference type="Proteomes" id="UP001549146">
    <property type="component" value="Unassembled WGS sequence"/>
</dbReference>
<sequence>MFKNSPFEDYPIEFKEINSTDFPEFKVDAKKIIKPDEKGFITTELLSSIELDSKNTIVINAAVGQGKTYSIIEIVKQYFKSNEDYLVFIVSPFVSLIEQYHQKLINQDIQEKDIFRYELLGTEKCPNYLEKSIHIVTANCLLGNPGDDALINSKAKREYINTLSSFCQKTNKKVIFIYDEIHDAIHNFKEKYIFNLWKWKNSIHKNYVISATFNEASKIVIEYLAELTDDKIQIIESLRIRNKENQSDLNLHYCNSQFFNNETPELVNLIQDLIKRDKEIDILCFSKTLSLSIIENKTEGAGKLLYQKYDKINNCTSDFIKDSKKGKTSPQNRYNPNLCNVGTNFKSGVSIEKDNHAFVIIFPPNGAKMPFQNFYGIFSNGINSIIQALARQRKKGEIHLLLPLPDKINYISLPFSNDKKKFTFFKNVYENICNQKDTKELIEYNSLAKQRDLLYEFYSNELKGNVINEIQLVQNTNRVNKVRLEFPEFKLFVLEDGEIYLANKFQFFGGDLSAYITYSAITNQFINCTLNTIISKKVLVLDENNMESQLINFYNTYYYEETHQSYFIYLNDPLYFKVLKDTIFKETQIFFKVGDKFKTIKKNGKDKTSKQFEAVLLNLVRKYKRKNYTDINETNQLLSNYLSESISLSLNSDSKEYSQYNKAYIESFKYLNVLRERMIKSINSLQVKGENINYLSQDPSEDFIPLNEEENFKNLINFFSTEENPIMIGMLNLSELFKGKTLTSQKKEIYKLILKLFFETELYRLPTGKRERVKKITKIKELPNPDKVFNWLIKPDYDFPEGFFTTEMIEEGTETIKSILNKN</sequence>
<organism evidence="2 3">
    <name type="scientific">Moheibacter stercoris</name>
    <dbReference type="NCBI Taxonomy" id="1628251"/>
    <lineage>
        <taxon>Bacteria</taxon>
        <taxon>Pseudomonadati</taxon>
        <taxon>Bacteroidota</taxon>
        <taxon>Flavobacteriia</taxon>
        <taxon>Flavobacteriales</taxon>
        <taxon>Weeksellaceae</taxon>
        <taxon>Moheibacter</taxon>
    </lineage>
</organism>
<dbReference type="Pfam" id="PF04851">
    <property type="entry name" value="ResIII"/>
    <property type="match status" value="1"/>
</dbReference>
<dbReference type="EMBL" id="JBEPMO010000004">
    <property type="protein sequence ID" value="MET3731467.1"/>
    <property type="molecule type" value="Genomic_DNA"/>
</dbReference>
<dbReference type="InterPro" id="IPR027417">
    <property type="entry name" value="P-loop_NTPase"/>
</dbReference>
<reference evidence="2 3" key="1">
    <citation type="submission" date="2024-06" db="EMBL/GenBank/DDBJ databases">
        <title>Genomic Encyclopedia of Type Strains, Phase IV (KMG-IV): sequencing the most valuable type-strain genomes for metagenomic binning, comparative biology and taxonomic classification.</title>
        <authorList>
            <person name="Goeker M."/>
        </authorList>
    </citation>
    <scope>NUCLEOTIDE SEQUENCE [LARGE SCALE GENOMIC DNA]</scope>
    <source>
        <strain evidence="2 3">DSM 29388</strain>
    </source>
</reference>
<keyword evidence="3" id="KW-1185">Reference proteome</keyword>
<accession>A0ABV2LV13</accession>
<proteinExistence type="predicted"/>
<evidence type="ECO:0000313" key="2">
    <source>
        <dbReference type="EMBL" id="MET3731467.1"/>
    </source>
</evidence>
<comment type="caution">
    <text evidence="2">The sequence shown here is derived from an EMBL/GenBank/DDBJ whole genome shotgun (WGS) entry which is preliminary data.</text>
</comment>
<dbReference type="Gene3D" id="3.40.50.300">
    <property type="entry name" value="P-loop containing nucleotide triphosphate hydrolases"/>
    <property type="match status" value="1"/>
</dbReference>
<dbReference type="RefSeq" id="WP_354507764.1">
    <property type="nucleotide sequence ID" value="NZ_JBEPMO010000004.1"/>
</dbReference>